<gene>
    <name evidence="2" type="primary">20206940</name>
    <name evidence="1" type="ORF">HELRODRAFT_178757</name>
</gene>
<keyword evidence="3" id="KW-1185">Reference proteome</keyword>
<evidence type="ECO:0000313" key="3">
    <source>
        <dbReference type="Proteomes" id="UP000015101"/>
    </source>
</evidence>
<dbReference type="EMBL" id="KB097487">
    <property type="protein sequence ID" value="ESN96955.1"/>
    <property type="molecule type" value="Genomic_DNA"/>
</dbReference>
<protein>
    <submittedName>
        <fullName evidence="1 2">Uncharacterized protein</fullName>
    </submittedName>
</protein>
<accession>T1FDP1</accession>
<dbReference type="GeneID" id="20206940"/>
<dbReference type="HOGENOM" id="CLU_1103791_0_0_1"/>
<name>T1FDP1_HELRO</name>
<dbReference type="KEGG" id="hro:HELRODRAFT_178757"/>
<reference evidence="3" key="1">
    <citation type="submission" date="2012-12" db="EMBL/GenBank/DDBJ databases">
        <authorList>
            <person name="Hellsten U."/>
            <person name="Grimwood J."/>
            <person name="Chapman J.A."/>
            <person name="Shapiro H."/>
            <person name="Aerts A."/>
            <person name="Otillar R.P."/>
            <person name="Terry A.Y."/>
            <person name="Boore J.L."/>
            <person name="Simakov O."/>
            <person name="Marletaz F."/>
            <person name="Cho S.-J."/>
            <person name="Edsinger-Gonzales E."/>
            <person name="Havlak P."/>
            <person name="Kuo D.-H."/>
            <person name="Larsson T."/>
            <person name="Lv J."/>
            <person name="Arendt D."/>
            <person name="Savage R."/>
            <person name="Osoegawa K."/>
            <person name="de Jong P."/>
            <person name="Lindberg D.R."/>
            <person name="Seaver E.C."/>
            <person name="Weisblat D.A."/>
            <person name="Putnam N.H."/>
            <person name="Grigoriev I.V."/>
            <person name="Rokhsar D.S."/>
        </authorList>
    </citation>
    <scope>NUCLEOTIDE SEQUENCE</scope>
</reference>
<reference evidence="2" key="3">
    <citation type="submission" date="2015-06" db="UniProtKB">
        <authorList>
            <consortium name="EnsemblMetazoa"/>
        </authorList>
    </citation>
    <scope>IDENTIFICATION</scope>
</reference>
<evidence type="ECO:0000313" key="2">
    <source>
        <dbReference type="EnsemblMetazoa" id="HelroP178757"/>
    </source>
</evidence>
<dbReference type="EnsemblMetazoa" id="HelroT178757">
    <property type="protein sequence ID" value="HelroP178757"/>
    <property type="gene ID" value="HelroG178757"/>
</dbReference>
<dbReference type="InParanoid" id="T1FDP1"/>
<dbReference type="RefSeq" id="XP_009025077.1">
    <property type="nucleotide sequence ID" value="XM_009026829.1"/>
</dbReference>
<dbReference type="AlphaFoldDB" id="T1FDP1"/>
<reference evidence="1 3" key="2">
    <citation type="journal article" date="2013" name="Nature">
        <title>Insights into bilaterian evolution from three spiralian genomes.</title>
        <authorList>
            <person name="Simakov O."/>
            <person name="Marletaz F."/>
            <person name="Cho S.J."/>
            <person name="Edsinger-Gonzales E."/>
            <person name="Havlak P."/>
            <person name="Hellsten U."/>
            <person name="Kuo D.H."/>
            <person name="Larsson T."/>
            <person name="Lv J."/>
            <person name="Arendt D."/>
            <person name="Savage R."/>
            <person name="Osoegawa K."/>
            <person name="de Jong P."/>
            <person name="Grimwood J."/>
            <person name="Chapman J.A."/>
            <person name="Shapiro H."/>
            <person name="Aerts A."/>
            <person name="Otillar R.P."/>
            <person name="Terry A.Y."/>
            <person name="Boore J.L."/>
            <person name="Grigoriev I.V."/>
            <person name="Lindberg D.R."/>
            <person name="Seaver E.C."/>
            <person name="Weisblat D.A."/>
            <person name="Putnam N.H."/>
            <person name="Rokhsar D.S."/>
        </authorList>
    </citation>
    <scope>NUCLEOTIDE SEQUENCE</scope>
</reference>
<dbReference type="CTD" id="20206940"/>
<dbReference type="EMBL" id="AMQM01006543">
    <property type="status" value="NOT_ANNOTATED_CDS"/>
    <property type="molecule type" value="Genomic_DNA"/>
</dbReference>
<sequence>MGYNKGKHLARSFDSGYKPFNGNDRSQTIQCQLYKPGNNKGKQLARSFDSGYKPFNGNDMSQLLEHLVYCPVKEKFDNDILEIKTSQSSIPSLIRKLLQMMKTPSGLPTCLNHCYEMLSKFAFELIYIEFRKAEFIEKPVLHLSCNCSFLIHCRMQCCHYLATSNSNKENLYLASDDKWLSEISEQQKNAVTEIGIFKGTTQLNTHQKKLNAAMVSCVICTSRVAKKQIFKKVALVEKCGGLAKSCGSWGWS</sequence>
<organism evidence="2 3">
    <name type="scientific">Helobdella robusta</name>
    <name type="common">Californian leech</name>
    <dbReference type="NCBI Taxonomy" id="6412"/>
    <lineage>
        <taxon>Eukaryota</taxon>
        <taxon>Metazoa</taxon>
        <taxon>Spiralia</taxon>
        <taxon>Lophotrochozoa</taxon>
        <taxon>Annelida</taxon>
        <taxon>Clitellata</taxon>
        <taxon>Hirudinea</taxon>
        <taxon>Rhynchobdellida</taxon>
        <taxon>Glossiphoniidae</taxon>
        <taxon>Helobdella</taxon>
    </lineage>
</organism>
<evidence type="ECO:0000313" key="1">
    <source>
        <dbReference type="EMBL" id="ESN96955.1"/>
    </source>
</evidence>
<proteinExistence type="predicted"/>
<dbReference type="Proteomes" id="UP000015101">
    <property type="component" value="Unassembled WGS sequence"/>
</dbReference>